<dbReference type="PANTHER" id="PTHR16154">
    <property type="entry name" value="NEURABIN"/>
    <property type="match status" value="1"/>
</dbReference>
<dbReference type="Pfam" id="PF00536">
    <property type="entry name" value="SAM_1"/>
    <property type="match status" value="1"/>
</dbReference>
<dbReference type="InterPro" id="IPR040645">
    <property type="entry name" value="Neurabin-1/2_PDZ"/>
</dbReference>
<feature type="compositionally biased region" description="Acidic residues" evidence="17">
    <location>
        <begin position="87"/>
        <end position="96"/>
    </location>
</feature>
<dbReference type="SUPFAM" id="SSF47769">
    <property type="entry name" value="SAM/Pointed domain"/>
    <property type="match status" value="1"/>
</dbReference>
<keyword evidence="5" id="KW-0221">Differentiation</keyword>
<evidence type="ECO:0000259" key="18">
    <source>
        <dbReference type="PROSITE" id="PS50105"/>
    </source>
</evidence>
<feature type="region of interest" description="Disordered" evidence="17">
    <location>
        <begin position="637"/>
        <end position="684"/>
    </location>
</feature>
<dbReference type="InterPro" id="IPR001660">
    <property type="entry name" value="SAM"/>
</dbReference>
<dbReference type="Pfam" id="PF00595">
    <property type="entry name" value="PDZ"/>
    <property type="match status" value="1"/>
</dbReference>
<feature type="compositionally biased region" description="Basic and acidic residues" evidence="17">
    <location>
        <begin position="429"/>
        <end position="442"/>
    </location>
</feature>
<name>A0ABD2KUQ9_9BILA</name>
<evidence type="ECO:0000256" key="4">
    <source>
        <dbReference type="ARBA" id="ARBA00022553"/>
    </source>
</evidence>
<keyword evidence="7" id="KW-0770">Synapse</keyword>
<proteinExistence type="predicted"/>
<dbReference type="Gene3D" id="1.10.287.1490">
    <property type="match status" value="1"/>
</dbReference>
<feature type="compositionally biased region" description="Polar residues" evidence="17">
    <location>
        <begin position="639"/>
        <end position="654"/>
    </location>
</feature>
<evidence type="ECO:0000256" key="12">
    <source>
        <dbReference type="ARBA" id="ARBA00067399"/>
    </source>
</evidence>
<evidence type="ECO:0000256" key="17">
    <source>
        <dbReference type="SAM" id="MobiDB-lite"/>
    </source>
</evidence>
<accession>A0ABD2KUQ9</accession>
<keyword evidence="10" id="KW-0206">Cytoskeleton</keyword>
<dbReference type="AlphaFoldDB" id="A0ABD2KUQ9"/>
<keyword evidence="21" id="KW-1185">Reference proteome</keyword>
<dbReference type="InterPro" id="IPR043446">
    <property type="entry name" value="Neurabin-like"/>
</dbReference>
<dbReference type="InterPro" id="IPR013761">
    <property type="entry name" value="SAM/pointed_sf"/>
</dbReference>
<comment type="subcellular location">
    <subcellularLocation>
        <location evidence="1">Cytoplasm</location>
        <location evidence="1">Cytoskeleton</location>
    </subcellularLocation>
    <subcellularLocation>
        <location evidence="11">Synapse</location>
    </subcellularLocation>
</comment>
<reference evidence="20 21" key="1">
    <citation type="submission" date="2024-10" db="EMBL/GenBank/DDBJ databases">
        <authorList>
            <person name="Kim D."/>
        </authorList>
    </citation>
    <scope>NUCLEOTIDE SEQUENCE [LARGE SCALE GENOMIC DNA]</scope>
    <source>
        <strain evidence="20">BH-2024</strain>
    </source>
</reference>
<dbReference type="GO" id="GO:0003779">
    <property type="term" value="F:actin binding"/>
    <property type="evidence" value="ECO:0007669"/>
    <property type="project" value="UniProtKB-KW"/>
</dbReference>
<feature type="compositionally biased region" description="Polar residues" evidence="17">
    <location>
        <begin position="829"/>
        <end position="848"/>
    </location>
</feature>
<dbReference type="SUPFAM" id="SSF50156">
    <property type="entry name" value="PDZ domain-like"/>
    <property type="match status" value="1"/>
</dbReference>
<comment type="caution">
    <text evidence="20">The sequence shown here is derived from an EMBL/GenBank/DDBJ whole genome shotgun (WGS) entry which is preliminary data.</text>
</comment>
<feature type="region of interest" description="Disordered" evidence="17">
    <location>
        <begin position="263"/>
        <end position="468"/>
    </location>
</feature>
<evidence type="ECO:0000256" key="7">
    <source>
        <dbReference type="ARBA" id="ARBA00023018"/>
    </source>
</evidence>
<evidence type="ECO:0000256" key="3">
    <source>
        <dbReference type="ARBA" id="ARBA00022490"/>
    </source>
</evidence>
<sequence>MICALSELSEEAEKRQQQRRTAPAREEKQQKLASAQRSPPILSSLERSLAMSASVSHYRQAHPPPSPPSSCSPYSSTSPSSLPPDGSDLDEVDEDDHSSPNGARVPKGLRPLPEMGADARTRFSHTKALFEQLERTSAVASQQRVPPALPSFYSPRLQRSSSTGQTSPGFQKAAPKVPPKAPAENASPKWNRAQVTPSVSAQSFGSNFGATAASSCRPSVSAADPSSKFSASSLSSAVSPAGSPLTQMARNFSKFASDVERIAHIDSPTNGRQNANAPAGHTVAIYQQQMTATDAAKTTKRFAASPCRADEPKQYKQQQRKRSSSPAAGSQEEEEEDKRRQHINYDAYWRGPSSYYTKRLFGGEKQQKEDEGDEQGQKQQQQQKQTMAARRKNDGGGGSSPKDGSESGDSVPSEPRPSSPPPPPVAQKKTTENSKEQRKECRPPTNNSTPSPVETMRGLSPERDAMMDNGSRKISFSTAPIKVYKTHGVDEYDRRNDDIDPVASCAEYELERRLERMELFEMELEKGAEGLGVSIIGMGVGADAGLEKLGIFVKSITPGGAVHRDGRVHVCDQIVSVDGTSLVGVSQLFAAQTLRSTGARVRFTIGRERNLEESEVAQLIRQSLEQDRLRERQRMALISANNQSQYATTTASPTTDEEEQQHTGEGSANGREIAKRTVPPPTELKRADTLAFVGRQQTEMCKESDETQSIRIKIRALESDLAESQRKALEMTAELDNMRTHYSQLENRYTQATTIVKSFRERELEMIKREESHMEQMKAKEREYGDLVAQLRGRIDELEHKMDGLAQQRAQMVNGELNELKERLAQCSAGSNGAHSNGMASLNGQTAGRTDDEQQHVPAPNASTAQNSAPKPAQRRPGAGGGEVVPARVISVKHAGLGSQSVPLSTAPPPPPHNQHFYHYPNAEHFHQHGQTPPQFVIVTDGQSPNSSRHHTQQYHRQQLPYHAPPQAICDEPTVAAGYGNGAAAPLQQQQRGGGGGGRFAAACDSPVPRISEPASPAMPQKFIQQKGHHPHHLHPPPGTGPRGLLFPLKKRFVSSAAEHEFWRENIEAQGLQVLQWNVDDVCQLLIHIGLDKYIPEFTVNQINGPKLLELDGSRLKAMGLFNHADRAVIKKRIKAIKQRIERERKQLEKEAKQRSGGVKIVSVQ</sequence>
<dbReference type="InterPro" id="IPR001478">
    <property type="entry name" value="PDZ"/>
</dbReference>
<evidence type="ECO:0000256" key="10">
    <source>
        <dbReference type="ARBA" id="ARBA00023212"/>
    </source>
</evidence>
<keyword evidence="6" id="KW-0524">Neurogenesis</keyword>
<evidence type="ECO:0000259" key="19">
    <source>
        <dbReference type="PROSITE" id="PS50106"/>
    </source>
</evidence>
<gene>
    <name evidence="20" type="ORF">niasHT_022225</name>
</gene>
<dbReference type="SMART" id="SM00454">
    <property type="entry name" value="SAM"/>
    <property type="match status" value="1"/>
</dbReference>
<dbReference type="GO" id="GO:0007399">
    <property type="term" value="P:nervous system development"/>
    <property type="evidence" value="ECO:0007669"/>
    <property type="project" value="UniProtKB-KW"/>
</dbReference>
<evidence type="ECO:0000256" key="11">
    <source>
        <dbReference type="ARBA" id="ARBA00034103"/>
    </source>
</evidence>
<feature type="coiled-coil region" evidence="16">
    <location>
        <begin position="714"/>
        <end position="815"/>
    </location>
</feature>
<dbReference type="PANTHER" id="PTHR16154:SF6">
    <property type="entry name" value="SPINOPHILIN, ISOFORM J"/>
    <property type="match status" value="1"/>
</dbReference>
<dbReference type="CDD" id="cd09512">
    <property type="entry name" value="SAM_Neurabin-like"/>
    <property type="match status" value="1"/>
</dbReference>
<feature type="compositionally biased region" description="Pro residues" evidence="17">
    <location>
        <begin position="414"/>
        <end position="425"/>
    </location>
</feature>
<evidence type="ECO:0000256" key="14">
    <source>
        <dbReference type="ARBA" id="ARBA00077125"/>
    </source>
</evidence>
<evidence type="ECO:0000256" key="2">
    <source>
        <dbReference type="ARBA" id="ARBA00022473"/>
    </source>
</evidence>
<dbReference type="Pfam" id="PF17817">
    <property type="entry name" value="PDZ_5"/>
    <property type="match status" value="1"/>
</dbReference>
<keyword evidence="8 16" id="KW-0175">Coiled coil</keyword>
<evidence type="ECO:0000256" key="13">
    <source>
        <dbReference type="ARBA" id="ARBA00076637"/>
    </source>
</evidence>
<feature type="compositionally biased region" description="Polar residues" evidence="17">
    <location>
        <begin position="267"/>
        <end position="276"/>
    </location>
</feature>
<feature type="compositionally biased region" description="Low complexity" evidence="17">
    <location>
        <begin position="71"/>
        <end position="86"/>
    </location>
</feature>
<dbReference type="GO" id="GO:0005856">
    <property type="term" value="C:cytoskeleton"/>
    <property type="evidence" value="ECO:0007669"/>
    <property type="project" value="UniProtKB-SubCell"/>
</dbReference>
<feature type="region of interest" description="Disordered" evidence="17">
    <location>
        <begin position="829"/>
        <end position="883"/>
    </location>
</feature>
<dbReference type="PROSITE" id="PS50105">
    <property type="entry name" value="SAM_DOMAIN"/>
    <property type="match status" value="1"/>
</dbReference>
<feature type="domain" description="PDZ" evidence="19">
    <location>
        <begin position="521"/>
        <end position="609"/>
    </location>
</feature>
<dbReference type="Gene3D" id="2.30.42.10">
    <property type="match status" value="1"/>
</dbReference>
<keyword evidence="9" id="KW-0009">Actin-binding</keyword>
<evidence type="ECO:0000313" key="20">
    <source>
        <dbReference type="EMBL" id="KAL3106044.1"/>
    </source>
</evidence>
<keyword evidence="3" id="KW-0963">Cytoplasm</keyword>
<feature type="compositionally biased region" description="Polar residues" evidence="17">
    <location>
        <begin position="193"/>
        <end position="218"/>
    </location>
</feature>
<feature type="compositionally biased region" description="Polar residues" evidence="17">
    <location>
        <begin position="157"/>
        <end position="169"/>
    </location>
</feature>
<evidence type="ECO:0000256" key="5">
    <source>
        <dbReference type="ARBA" id="ARBA00022782"/>
    </source>
</evidence>
<evidence type="ECO:0000256" key="9">
    <source>
        <dbReference type="ARBA" id="ARBA00023203"/>
    </source>
</evidence>
<keyword evidence="4" id="KW-0597">Phosphoprotein</keyword>
<dbReference type="FunFam" id="2.30.42.10:FF:000010">
    <property type="entry name" value="Neurabin-1 isoform 1"/>
    <property type="match status" value="1"/>
</dbReference>
<organism evidence="20 21">
    <name type="scientific">Heterodera trifolii</name>
    <dbReference type="NCBI Taxonomy" id="157864"/>
    <lineage>
        <taxon>Eukaryota</taxon>
        <taxon>Metazoa</taxon>
        <taxon>Ecdysozoa</taxon>
        <taxon>Nematoda</taxon>
        <taxon>Chromadorea</taxon>
        <taxon>Rhabditida</taxon>
        <taxon>Tylenchina</taxon>
        <taxon>Tylenchomorpha</taxon>
        <taxon>Tylenchoidea</taxon>
        <taxon>Heteroderidae</taxon>
        <taxon>Heteroderinae</taxon>
        <taxon>Heterodera</taxon>
    </lineage>
</organism>
<feature type="compositionally biased region" description="Low complexity" evidence="17">
    <location>
        <begin position="221"/>
        <end position="244"/>
    </location>
</feature>
<dbReference type="GO" id="GO:0030154">
    <property type="term" value="P:cell differentiation"/>
    <property type="evidence" value="ECO:0007669"/>
    <property type="project" value="UniProtKB-KW"/>
</dbReference>
<dbReference type="GO" id="GO:0045202">
    <property type="term" value="C:synapse"/>
    <property type="evidence" value="ECO:0007669"/>
    <property type="project" value="UniProtKB-SubCell"/>
</dbReference>
<keyword evidence="2" id="KW-0217">Developmental protein</keyword>
<protein>
    <recommendedName>
        <fullName evidence="12">Neurabin-1</fullName>
    </recommendedName>
    <alternativeName>
        <fullName evidence="14">Neurabin-I</fullName>
    </alternativeName>
    <alternativeName>
        <fullName evidence="13">Neural tissue-specific F-actin-binding protein I</fullName>
    </alternativeName>
    <alternativeName>
        <fullName evidence="15">Protein phosphatase 1 regulatory subunit 9A</fullName>
    </alternativeName>
</protein>
<evidence type="ECO:0000256" key="6">
    <source>
        <dbReference type="ARBA" id="ARBA00022902"/>
    </source>
</evidence>
<dbReference type="EMBL" id="JBICBT010000666">
    <property type="protein sequence ID" value="KAL3106044.1"/>
    <property type="molecule type" value="Genomic_DNA"/>
</dbReference>
<dbReference type="PROSITE" id="PS50106">
    <property type="entry name" value="PDZ"/>
    <property type="match status" value="1"/>
</dbReference>
<evidence type="ECO:0000313" key="21">
    <source>
        <dbReference type="Proteomes" id="UP001620626"/>
    </source>
</evidence>
<dbReference type="Gene3D" id="1.10.150.50">
    <property type="entry name" value="Transcription Factor, Ets-1"/>
    <property type="match status" value="1"/>
</dbReference>
<feature type="coiled-coil region" evidence="16">
    <location>
        <begin position="1127"/>
        <end position="1154"/>
    </location>
</feature>
<evidence type="ECO:0000256" key="8">
    <source>
        <dbReference type="ARBA" id="ARBA00023054"/>
    </source>
</evidence>
<feature type="region of interest" description="Disordered" evidence="17">
    <location>
        <begin position="1"/>
        <end position="245"/>
    </location>
</feature>
<dbReference type="GO" id="GO:0120025">
    <property type="term" value="C:plasma membrane bounded cell projection"/>
    <property type="evidence" value="ECO:0007669"/>
    <property type="project" value="UniProtKB-ARBA"/>
</dbReference>
<evidence type="ECO:0000256" key="1">
    <source>
        <dbReference type="ARBA" id="ARBA00004245"/>
    </source>
</evidence>
<dbReference type="CDD" id="cd06790">
    <property type="entry name" value="PDZ_neurabin-like"/>
    <property type="match status" value="1"/>
</dbReference>
<evidence type="ECO:0000256" key="15">
    <source>
        <dbReference type="ARBA" id="ARBA00082439"/>
    </source>
</evidence>
<evidence type="ECO:0000256" key="16">
    <source>
        <dbReference type="SAM" id="Coils"/>
    </source>
</evidence>
<feature type="domain" description="SAM" evidence="18">
    <location>
        <begin position="1077"/>
        <end position="1140"/>
    </location>
</feature>
<dbReference type="SMART" id="SM00228">
    <property type="entry name" value="PDZ"/>
    <property type="match status" value="1"/>
</dbReference>
<dbReference type="FunFam" id="1.10.150.50:FF:000008">
    <property type="entry name" value="Neurabin-1 isoform 1-like protein"/>
    <property type="match status" value="1"/>
</dbReference>
<dbReference type="InterPro" id="IPR036034">
    <property type="entry name" value="PDZ_sf"/>
</dbReference>
<dbReference type="Proteomes" id="UP001620626">
    <property type="component" value="Unassembled WGS sequence"/>
</dbReference>